<dbReference type="PANTHER" id="PTHR35897">
    <property type="entry name" value="METHYLTRANSFERASE AUSD"/>
    <property type="match status" value="1"/>
</dbReference>
<dbReference type="Proteomes" id="UP000055045">
    <property type="component" value="Unassembled WGS sequence"/>
</dbReference>
<dbReference type="EMBL" id="LLXE01000115">
    <property type="protein sequence ID" value="KUM61978.1"/>
    <property type="molecule type" value="Genomic_DNA"/>
</dbReference>
<evidence type="ECO:0008006" key="7">
    <source>
        <dbReference type="Google" id="ProtNLM"/>
    </source>
</evidence>
<dbReference type="Gene3D" id="3.40.50.150">
    <property type="entry name" value="Vaccinia Virus protein VP39"/>
    <property type="match status" value="1"/>
</dbReference>
<organism evidence="5 6">
    <name type="scientific">Penicillium freii</name>
    <dbReference type="NCBI Taxonomy" id="48697"/>
    <lineage>
        <taxon>Eukaryota</taxon>
        <taxon>Fungi</taxon>
        <taxon>Dikarya</taxon>
        <taxon>Ascomycota</taxon>
        <taxon>Pezizomycotina</taxon>
        <taxon>Eurotiomycetes</taxon>
        <taxon>Eurotiomycetidae</taxon>
        <taxon>Eurotiales</taxon>
        <taxon>Aspergillaceae</taxon>
        <taxon>Penicillium</taxon>
    </lineage>
</organism>
<protein>
    <recommendedName>
        <fullName evidence="7">Methyltransferase domain-containing protein</fullName>
    </recommendedName>
</protein>
<dbReference type="InterPro" id="IPR029063">
    <property type="entry name" value="SAM-dependent_MTases_sf"/>
</dbReference>
<keyword evidence="2" id="KW-0808">Transferase</keyword>
<comment type="caution">
    <text evidence="5">The sequence shown here is derived from an EMBL/GenBank/DDBJ whole genome shotgun (WGS) entry which is preliminary data.</text>
</comment>
<dbReference type="AlphaFoldDB" id="A0A101MK55"/>
<proteinExistence type="inferred from homology"/>
<accession>A0A101MK55</accession>
<keyword evidence="3" id="KW-0949">S-adenosyl-L-methionine</keyword>
<dbReference type="STRING" id="48697.A0A101MK55"/>
<comment type="similarity">
    <text evidence="4">Belongs to the class I-like SAM-binding methyltransferase superfamily.</text>
</comment>
<evidence type="ECO:0000256" key="4">
    <source>
        <dbReference type="ARBA" id="ARBA00038314"/>
    </source>
</evidence>
<evidence type="ECO:0000313" key="6">
    <source>
        <dbReference type="Proteomes" id="UP000055045"/>
    </source>
</evidence>
<dbReference type="PANTHER" id="PTHR35897:SF1">
    <property type="entry name" value="METHYLTRANSFERASE AUSD"/>
    <property type="match status" value="1"/>
</dbReference>
<reference evidence="5 6" key="1">
    <citation type="submission" date="2015-10" db="EMBL/GenBank/DDBJ databases">
        <title>Genome sequencing of Penicillium freii.</title>
        <authorList>
            <person name="Nguyen H.D."/>
            <person name="Visagie C.M."/>
            <person name="Seifert K.A."/>
        </authorList>
    </citation>
    <scope>NUCLEOTIDE SEQUENCE [LARGE SCALE GENOMIC DNA]</scope>
    <source>
        <strain evidence="5 6">DAOM 242723</strain>
    </source>
</reference>
<evidence type="ECO:0000256" key="3">
    <source>
        <dbReference type="ARBA" id="ARBA00022691"/>
    </source>
</evidence>
<dbReference type="InterPro" id="IPR051654">
    <property type="entry name" value="Meroterpenoid_MTases"/>
</dbReference>
<name>A0A101MK55_PENFR</name>
<sequence length="392" mass="44647">MSVSHILVSVSSALPIYPRSKDGARMTPSSWSSSTSPLRRGPLFALKVGGVALLYLLIRQVGLFIFWWAKFRIERGLKYRIQAVTELPHPFDAEALFNRTDYAAANMAKAESDLQSILDGGFDPHKFAWYEPELIEVPEPAKSLLEKYSKIPSEQVVDHVKKVRDRAFAVFPYPCIGSFRFLDLSIPESPLYPEILDRLKSGQKLLDVGCAVGQELRQLVFDGVPSDNLCASDLRQDFYDIGYDLFNDHDHLKAQFIVADIFDDNSDLVKNLTHKIDIVNAASFFHLFNWDQQLLVAKRIVGLLRDKPGSLLIGRQIGLVNPPPPEDKEAAGKHYRHDTATWKKFWEQVGAETGTEWEVETRMEKWAGADKMMKDYHEGMDTFKLRFSVRRL</sequence>
<dbReference type="SUPFAM" id="SSF53335">
    <property type="entry name" value="S-adenosyl-L-methionine-dependent methyltransferases"/>
    <property type="match status" value="1"/>
</dbReference>
<gene>
    <name evidence="5" type="ORF">ACN42_g5148</name>
</gene>
<comment type="pathway">
    <text evidence="1">Secondary metabolite biosynthesis.</text>
</comment>
<evidence type="ECO:0000256" key="2">
    <source>
        <dbReference type="ARBA" id="ARBA00022679"/>
    </source>
</evidence>
<keyword evidence="6" id="KW-1185">Reference proteome</keyword>
<evidence type="ECO:0000256" key="1">
    <source>
        <dbReference type="ARBA" id="ARBA00005179"/>
    </source>
</evidence>
<dbReference type="GO" id="GO:0016740">
    <property type="term" value="F:transferase activity"/>
    <property type="evidence" value="ECO:0007669"/>
    <property type="project" value="UniProtKB-KW"/>
</dbReference>
<evidence type="ECO:0000313" key="5">
    <source>
        <dbReference type="EMBL" id="KUM61978.1"/>
    </source>
</evidence>